<gene>
    <name evidence="2" type="ORF">NSA47_06385</name>
</gene>
<dbReference type="GO" id="GO:0033958">
    <property type="term" value="F:DNA-deoxyinosine glycosylase activity"/>
    <property type="evidence" value="ECO:0007669"/>
    <property type="project" value="UniProtKB-EC"/>
</dbReference>
<dbReference type="Proteomes" id="UP001205748">
    <property type="component" value="Unassembled WGS sequence"/>
</dbReference>
<dbReference type="EMBL" id="JANKAS010000004">
    <property type="protein sequence ID" value="MCR1898618.1"/>
    <property type="molecule type" value="Genomic_DNA"/>
</dbReference>
<protein>
    <submittedName>
        <fullName evidence="2">DNA-deoxyinosine glycosylase</fullName>
        <ecNumber evidence="2">3.2.2.15</ecNumber>
    </submittedName>
</protein>
<dbReference type="InterPro" id="IPR005122">
    <property type="entry name" value="Uracil-DNA_glycosylase-like"/>
</dbReference>
<dbReference type="RefSeq" id="WP_257530136.1">
    <property type="nucleotide sequence ID" value="NZ_JANKAS010000004.1"/>
</dbReference>
<dbReference type="Pfam" id="PF03167">
    <property type="entry name" value="UDG"/>
    <property type="match status" value="1"/>
</dbReference>
<feature type="domain" description="Uracil-DNA glycosylase-like" evidence="1">
    <location>
        <begin position="6"/>
        <end position="159"/>
    </location>
</feature>
<keyword evidence="3" id="KW-1185">Reference proteome</keyword>
<dbReference type="Gene3D" id="3.40.470.10">
    <property type="entry name" value="Uracil-DNA glycosylase-like domain"/>
    <property type="match status" value="1"/>
</dbReference>
<accession>A0AAE3HGE0</accession>
<sequence length="160" mass="18511">MIEGFLPIIDNNSEILILGTMPGGESLKKQEYYAYGRNQFWKIIFSLLKGQATDDYEEKKKILLESHIGVWDVLKSCDRKGSLDVNIKNPQSNNFKLLFEQYPKIKQIYFNGKTAEKLYRKLVARDTEEYNIELIGLPSTSPANAISFEKKLEAWKKIIN</sequence>
<reference evidence="2" key="1">
    <citation type="submission" date="2022-07" db="EMBL/GenBank/DDBJ databases">
        <title>Enhanced cultured diversity of the mouse gut microbiota enables custom-made synthetic communities.</title>
        <authorList>
            <person name="Afrizal A."/>
        </authorList>
    </citation>
    <scope>NUCLEOTIDE SEQUENCE</scope>
    <source>
        <strain evidence="2">DSM 28593</strain>
    </source>
</reference>
<proteinExistence type="predicted"/>
<dbReference type="EC" id="3.2.2.15" evidence="2"/>
<evidence type="ECO:0000259" key="1">
    <source>
        <dbReference type="SMART" id="SM00986"/>
    </source>
</evidence>
<evidence type="ECO:0000313" key="3">
    <source>
        <dbReference type="Proteomes" id="UP001205748"/>
    </source>
</evidence>
<dbReference type="InterPro" id="IPR026353">
    <property type="entry name" value="Hypoxan-DNA_Glyclase"/>
</dbReference>
<keyword evidence="2" id="KW-0326">Glycosidase</keyword>
<name>A0AAE3HGE0_9FIRM</name>
<dbReference type="NCBIfam" id="TIGR04274">
    <property type="entry name" value="hypoxanDNAglyco"/>
    <property type="match status" value="1"/>
</dbReference>
<dbReference type="AlphaFoldDB" id="A0AAE3HGE0"/>
<dbReference type="SMART" id="SM00986">
    <property type="entry name" value="UDG"/>
    <property type="match status" value="1"/>
</dbReference>
<dbReference type="SUPFAM" id="SSF52141">
    <property type="entry name" value="Uracil-DNA glycosylase-like"/>
    <property type="match status" value="1"/>
</dbReference>
<dbReference type="CDD" id="cd10032">
    <property type="entry name" value="UDG-F6_HDG"/>
    <property type="match status" value="1"/>
</dbReference>
<evidence type="ECO:0000313" key="2">
    <source>
        <dbReference type="EMBL" id="MCR1898618.1"/>
    </source>
</evidence>
<dbReference type="SMART" id="SM00987">
    <property type="entry name" value="UreE_C"/>
    <property type="match status" value="1"/>
</dbReference>
<keyword evidence="2" id="KW-0378">Hydrolase</keyword>
<dbReference type="InterPro" id="IPR036895">
    <property type="entry name" value="Uracil-DNA_glycosylase-like_sf"/>
</dbReference>
<organism evidence="2 3">
    <name type="scientific">Irregularibacter muris</name>
    <dbReference type="NCBI Taxonomy" id="1796619"/>
    <lineage>
        <taxon>Bacteria</taxon>
        <taxon>Bacillati</taxon>
        <taxon>Bacillota</taxon>
        <taxon>Clostridia</taxon>
        <taxon>Eubacteriales</taxon>
        <taxon>Eubacteriaceae</taxon>
        <taxon>Irregularibacter</taxon>
    </lineage>
</organism>
<comment type="caution">
    <text evidence="2">The sequence shown here is derived from an EMBL/GenBank/DDBJ whole genome shotgun (WGS) entry which is preliminary data.</text>
</comment>